<reference evidence="1 2" key="1">
    <citation type="submission" date="2018-02" db="EMBL/GenBank/DDBJ databases">
        <title>Genomic Encyclopedia of Archaeal and Bacterial Type Strains, Phase II (KMG-II): from individual species to whole genera.</title>
        <authorList>
            <person name="Goeker M."/>
        </authorList>
    </citation>
    <scope>NUCLEOTIDE SEQUENCE [LARGE SCALE GENOMIC DNA]</scope>
    <source>
        <strain evidence="1 2">DSM 21165</strain>
    </source>
</reference>
<proteinExistence type="predicted"/>
<dbReference type="EMBL" id="PVEO01000006">
    <property type="protein sequence ID" value="PQV47701.1"/>
    <property type="molecule type" value="Genomic_DNA"/>
</dbReference>
<dbReference type="Proteomes" id="UP000251545">
    <property type="component" value="Unassembled WGS sequence"/>
</dbReference>
<dbReference type="RefSeq" id="WP_105473929.1">
    <property type="nucleotide sequence ID" value="NZ_PVEO01000006.1"/>
</dbReference>
<evidence type="ECO:0000313" key="1">
    <source>
        <dbReference type="EMBL" id="PQV47701.1"/>
    </source>
</evidence>
<accession>A0A362WYR8</accession>
<protein>
    <recommendedName>
        <fullName evidence="3">Glycosyltransferase family 1 protein</fullName>
    </recommendedName>
</protein>
<dbReference type="AlphaFoldDB" id="A0A362WYR8"/>
<sequence length="352" mass="41358">MINCLVEYKNIPHLYQLYAGFQELHKKNIICLEFTEAENIPELINKPVIKVVLNKQIVVYYDTLDGLNWIDSNESDNISYFLNHFKCHHYFKRSFSSLLDGESNFAVHPLGLNFGVSYNYLGNKSLKNSVLSFLKKQKLIISLFKINTNSLDANQLSHFPDIELNEVNILFSARLWNPRLAKTKESEKQRETINSFRIEIVKKLKEIYKDRFLGGIFEDEYSRTVLKREYLLPFEFTNRDNYISLMKRSTICIATTGLHNSIGWKFGEYVAASRAIITEKLHYEVPGDFKLNKNYLEFNSASQLIKIIDDLLEDKNAIRKMMFSNFEYYNLNLRPDIMIFNTINNIFRLNNN</sequence>
<evidence type="ECO:0000313" key="2">
    <source>
        <dbReference type="Proteomes" id="UP000251545"/>
    </source>
</evidence>
<organism evidence="1 2">
    <name type="scientific">Jejuia pallidilutea</name>
    <dbReference type="NCBI Taxonomy" id="504487"/>
    <lineage>
        <taxon>Bacteria</taxon>
        <taxon>Pseudomonadati</taxon>
        <taxon>Bacteroidota</taxon>
        <taxon>Flavobacteriia</taxon>
        <taxon>Flavobacteriales</taxon>
        <taxon>Flavobacteriaceae</taxon>
        <taxon>Jejuia</taxon>
    </lineage>
</organism>
<comment type="caution">
    <text evidence="1">The sequence shown here is derived from an EMBL/GenBank/DDBJ whole genome shotgun (WGS) entry which is preliminary data.</text>
</comment>
<gene>
    <name evidence="1" type="ORF">CLV33_10620</name>
</gene>
<evidence type="ECO:0008006" key="3">
    <source>
        <dbReference type="Google" id="ProtNLM"/>
    </source>
</evidence>
<name>A0A362WYR8_9FLAO</name>